<keyword evidence="5" id="KW-0521">NADP</keyword>
<evidence type="ECO:0000256" key="7">
    <source>
        <dbReference type="ARBA" id="ARBA00023027"/>
    </source>
</evidence>
<proteinExistence type="inferred from homology"/>
<sequence length="235" mass="26885">MTACKEQDIQQQVQNAFHFRHATKVFDPTKKISEASFATILEAARLSPSSFGFEPWQLLVIQSPEKRELFREFSWGANGSSKTDRTAGQLGTASHFVVLLAHTDATMKHHSDYLRHFMSEVKKLPAEIVDFYHHAYQKFQENDFHIEGKRQITDWCCKQAYIALGNMMTAAAFLGIDSCPIEGFEKDKAAEVLEKHFDIDPVLYSPASMAAFGYRAQEPAYRKTRRPIDQVAQWF</sequence>
<evidence type="ECO:0000256" key="1">
    <source>
        <dbReference type="ARBA" id="ARBA00001917"/>
    </source>
</evidence>
<evidence type="ECO:0000256" key="5">
    <source>
        <dbReference type="ARBA" id="ARBA00022857"/>
    </source>
</evidence>
<comment type="similarity">
    <text evidence="2">Belongs to the nitroreductase family.</text>
</comment>
<evidence type="ECO:0000313" key="9">
    <source>
        <dbReference type="EMBL" id="PJE78988.1"/>
    </source>
</evidence>
<feature type="domain" description="Nitroreductase" evidence="8">
    <location>
        <begin position="20"/>
        <end position="214"/>
    </location>
</feature>
<dbReference type="InterPro" id="IPR050627">
    <property type="entry name" value="Nitroreductase/BluB"/>
</dbReference>
<evidence type="ECO:0000256" key="6">
    <source>
        <dbReference type="ARBA" id="ARBA00023002"/>
    </source>
</evidence>
<dbReference type="GO" id="GO:0046256">
    <property type="term" value="P:2,4,6-trinitrotoluene catabolic process"/>
    <property type="evidence" value="ECO:0007669"/>
    <property type="project" value="TreeGrafter"/>
</dbReference>
<keyword evidence="6 9" id="KW-0560">Oxidoreductase</keyword>
<dbReference type="Gene3D" id="3.40.109.10">
    <property type="entry name" value="NADH Oxidase"/>
    <property type="match status" value="1"/>
</dbReference>
<protein>
    <submittedName>
        <fullName evidence="9">Putative NAD(P)H nitroreductase YfkO</fullName>
        <ecNumber evidence="9">1.-.-.-</ecNumber>
    </submittedName>
</protein>
<dbReference type="EC" id="1.-.-.-" evidence="9"/>
<keyword evidence="3" id="KW-0285">Flavoprotein</keyword>
<keyword evidence="4" id="KW-0288">FMN</keyword>
<evidence type="ECO:0000256" key="3">
    <source>
        <dbReference type="ARBA" id="ARBA00022630"/>
    </source>
</evidence>
<dbReference type="GO" id="GO:0005829">
    <property type="term" value="C:cytosol"/>
    <property type="evidence" value="ECO:0007669"/>
    <property type="project" value="TreeGrafter"/>
</dbReference>
<dbReference type="AlphaFoldDB" id="A0A2H9T711"/>
<dbReference type="CDD" id="cd02149">
    <property type="entry name" value="NfsB-like"/>
    <property type="match status" value="1"/>
</dbReference>
<organism evidence="9">
    <name type="scientific">invertebrate metagenome</name>
    <dbReference type="NCBI Taxonomy" id="1711999"/>
    <lineage>
        <taxon>unclassified sequences</taxon>
        <taxon>metagenomes</taxon>
        <taxon>organismal metagenomes</taxon>
    </lineage>
</organism>
<dbReference type="SUPFAM" id="SSF55469">
    <property type="entry name" value="FMN-dependent nitroreductase-like"/>
    <property type="match status" value="1"/>
</dbReference>
<dbReference type="PANTHER" id="PTHR23026">
    <property type="entry name" value="NADPH NITROREDUCTASE"/>
    <property type="match status" value="1"/>
</dbReference>
<keyword evidence="7" id="KW-0520">NAD</keyword>
<evidence type="ECO:0000256" key="2">
    <source>
        <dbReference type="ARBA" id="ARBA00007118"/>
    </source>
</evidence>
<comment type="caution">
    <text evidence="9">The sequence shown here is derived from an EMBL/GenBank/DDBJ whole genome shotgun (WGS) entry which is preliminary data.</text>
</comment>
<dbReference type="GO" id="GO:0046857">
    <property type="term" value="F:oxidoreductase activity, acting on other nitrogenous compounds as donors, with NAD or NADP as acceptor"/>
    <property type="evidence" value="ECO:0007669"/>
    <property type="project" value="TreeGrafter"/>
</dbReference>
<comment type="cofactor">
    <cofactor evidence="1">
        <name>FMN</name>
        <dbReference type="ChEBI" id="CHEBI:58210"/>
    </cofactor>
</comment>
<accession>A0A2H9T711</accession>
<dbReference type="EMBL" id="NSIT01000108">
    <property type="protein sequence ID" value="PJE78988.1"/>
    <property type="molecule type" value="Genomic_DNA"/>
</dbReference>
<name>A0A2H9T711_9ZZZZ</name>
<dbReference type="Pfam" id="PF00881">
    <property type="entry name" value="Nitroreductase"/>
    <property type="match status" value="1"/>
</dbReference>
<dbReference type="InterPro" id="IPR029479">
    <property type="entry name" value="Nitroreductase"/>
</dbReference>
<dbReference type="InterPro" id="IPR000415">
    <property type="entry name" value="Nitroreductase-like"/>
</dbReference>
<evidence type="ECO:0000259" key="8">
    <source>
        <dbReference type="Pfam" id="PF00881"/>
    </source>
</evidence>
<dbReference type="PANTHER" id="PTHR23026:SF125">
    <property type="entry name" value="OXYGEN-INSENSITIVE NAD(P)H NITROREDUCTASE"/>
    <property type="match status" value="1"/>
</dbReference>
<reference evidence="9" key="1">
    <citation type="journal article" date="2017" name="Appl. Environ. Microbiol.">
        <title>Molecular characterization of an Endozoicomonas-like organism causing infection in king scallop Pecten maximus L.</title>
        <authorList>
            <person name="Cano I."/>
            <person name="van Aerle R."/>
            <person name="Ross S."/>
            <person name="Verner-Jeffreys D.W."/>
            <person name="Paley R.K."/>
            <person name="Rimmer G."/>
            <person name="Ryder D."/>
            <person name="Hooper P."/>
            <person name="Stone D."/>
            <person name="Feist S.W."/>
        </authorList>
    </citation>
    <scope>NUCLEOTIDE SEQUENCE</scope>
</reference>
<dbReference type="InterPro" id="IPR033878">
    <property type="entry name" value="NfsB-like"/>
</dbReference>
<gene>
    <name evidence="9" type="primary">yfkO</name>
    <name evidence="9" type="ORF">CI610_02045</name>
</gene>
<evidence type="ECO:0000256" key="4">
    <source>
        <dbReference type="ARBA" id="ARBA00022643"/>
    </source>
</evidence>